<evidence type="ECO:0000313" key="1">
    <source>
        <dbReference type="EMBL" id="KAK9045997.1"/>
    </source>
</evidence>
<evidence type="ECO:0008006" key="3">
    <source>
        <dbReference type="Google" id="ProtNLM"/>
    </source>
</evidence>
<evidence type="ECO:0000313" key="2">
    <source>
        <dbReference type="Proteomes" id="UP001396334"/>
    </source>
</evidence>
<name>A0ABR2U975_9ROSI</name>
<accession>A0ABR2U975</accession>
<dbReference type="EMBL" id="JBBPBN010000001">
    <property type="protein sequence ID" value="KAK9045997.1"/>
    <property type="molecule type" value="Genomic_DNA"/>
</dbReference>
<dbReference type="Proteomes" id="UP001396334">
    <property type="component" value="Unassembled WGS sequence"/>
</dbReference>
<keyword evidence="2" id="KW-1185">Reference proteome</keyword>
<reference evidence="1 2" key="1">
    <citation type="journal article" date="2024" name="G3 (Bethesda)">
        <title>Genome assembly of Hibiscus sabdariffa L. provides insights into metabolisms of medicinal natural products.</title>
        <authorList>
            <person name="Kim T."/>
        </authorList>
    </citation>
    <scope>NUCLEOTIDE SEQUENCE [LARGE SCALE GENOMIC DNA]</scope>
    <source>
        <strain evidence="1">TK-2024</strain>
        <tissue evidence="1">Old leaves</tissue>
    </source>
</reference>
<gene>
    <name evidence="1" type="ORF">V6N11_051900</name>
</gene>
<comment type="caution">
    <text evidence="1">The sequence shown here is derived from an EMBL/GenBank/DDBJ whole genome shotgun (WGS) entry which is preliminary data.</text>
</comment>
<proteinExistence type="predicted"/>
<organism evidence="1 2">
    <name type="scientific">Hibiscus sabdariffa</name>
    <name type="common">roselle</name>
    <dbReference type="NCBI Taxonomy" id="183260"/>
    <lineage>
        <taxon>Eukaryota</taxon>
        <taxon>Viridiplantae</taxon>
        <taxon>Streptophyta</taxon>
        <taxon>Embryophyta</taxon>
        <taxon>Tracheophyta</taxon>
        <taxon>Spermatophyta</taxon>
        <taxon>Magnoliopsida</taxon>
        <taxon>eudicotyledons</taxon>
        <taxon>Gunneridae</taxon>
        <taxon>Pentapetalae</taxon>
        <taxon>rosids</taxon>
        <taxon>malvids</taxon>
        <taxon>Malvales</taxon>
        <taxon>Malvaceae</taxon>
        <taxon>Malvoideae</taxon>
        <taxon>Hibiscus</taxon>
    </lineage>
</organism>
<sequence length="114" mass="13314">MGGGKFLSFWTDIWACEMPLQMKFPRILALAVKKTVWPLLGSKLEFDQMWMLLPFATVWSIWLHRNEIVFQGKKIDVVHLLHVIKLRVAWWFKAKVLESQSPLDFIISDPSIAC</sequence>
<protein>
    <recommendedName>
        <fullName evidence="3">Reverse transcriptase zinc-binding domain-containing protein</fullName>
    </recommendedName>
</protein>